<sequence length="169" mass="20333">MNQRQLTLQTFLQKQHNINLEYQLPTAVTTNSVPISQLWSEKYCQKVLRVSNLKTFQQSQEKQKRITAHIKVQKFFQKPKFEKVNQQYQAAEIYGINQIIEELDKERTDIKDLSQRITRSVSREDKEVKFKQNRENRKQDEFIAFLHKKFSLKPLIRPRKQKNNIDITI</sequence>
<protein>
    <submittedName>
        <fullName evidence="1">Uncharacterized protein</fullName>
    </submittedName>
</protein>
<gene>
    <name evidence="1" type="ORF">POCTA_138.1.T0510074</name>
</gene>
<accession>A0A8S1V020</accession>
<evidence type="ECO:0000313" key="2">
    <source>
        <dbReference type="Proteomes" id="UP000683925"/>
    </source>
</evidence>
<name>A0A8S1V020_PAROT</name>
<dbReference type="Proteomes" id="UP000683925">
    <property type="component" value="Unassembled WGS sequence"/>
</dbReference>
<dbReference type="OrthoDB" id="290437at2759"/>
<comment type="caution">
    <text evidence="1">The sequence shown here is derived from an EMBL/GenBank/DDBJ whole genome shotgun (WGS) entry which is preliminary data.</text>
</comment>
<keyword evidence="2" id="KW-1185">Reference proteome</keyword>
<dbReference type="OMA" id="EFIAFLH"/>
<dbReference type="AlphaFoldDB" id="A0A8S1V020"/>
<reference evidence="1" key="1">
    <citation type="submission" date="2021-01" db="EMBL/GenBank/DDBJ databases">
        <authorList>
            <consortium name="Genoscope - CEA"/>
            <person name="William W."/>
        </authorList>
    </citation>
    <scope>NUCLEOTIDE SEQUENCE</scope>
</reference>
<dbReference type="EMBL" id="CAJJDP010000051">
    <property type="protein sequence ID" value="CAD8168016.1"/>
    <property type="molecule type" value="Genomic_DNA"/>
</dbReference>
<organism evidence="1 2">
    <name type="scientific">Paramecium octaurelia</name>
    <dbReference type="NCBI Taxonomy" id="43137"/>
    <lineage>
        <taxon>Eukaryota</taxon>
        <taxon>Sar</taxon>
        <taxon>Alveolata</taxon>
        <taxon>Ciliophora</taxon>
        <taxon>Intramacronucleata</taxon>
        <taxon>Oligohymenophorea</taxon>
        <taxon>Peniculida</taxon>
        <taxon>Parameciidae</taxon>
        <taxon>Paramecium</taxon>
    </lineage>
</organism>
<proteinExistence type="predicted"/>
<evidence type="ECO:0000313" key="1">
    <source>
        <dbReference type="EMBL" id="CAD8168016.1"/>
    </source>
</evidence>